<dbReference type="Gene3D" id="3.70.10.10">
    <property type="match status" value="1"/>
</dbReference>
<dbReference type="Pfam" id="PF00705">
    <property type="entry name" value="PCNA_N"/>
    <property type="match status" value="1"/>
</dbReference>
<reference evidence="10" key="1">
    <citation type="journal article" date="2019" name="Nat. Commun.">
        <title>Genome-wide association mapping of date palm fruit traits.</title>
        <authorList>
            <person name="Hazzouri K.M."/>
            <person name="Gros-Balthazard M."/>
            <person name="Flowers J.M."/>
            <person name="Copetti D."/>
            <person name="Lemansour A."/>
            <person name="Lebrun M."/>
            <person name="Masmoudi K."/>
            <person name="Ferrand S."/>
            <person name="Dhar M.I."/>
            <person name="Fresquez Z.A."/>
            <person name="Rosas U."/>
            <person name="Zhang J."/>
            <person name="Talag J."/>
            <person name="Lee S."/>
            <person name="Kudrna D."/>
            <person name="Powell R.F."/>
            <person name="Leitch I.J."/>
            <person name="Krueger R.R."/>
            <person name="Wing R.A."/>
            <person name="Amiri K.M.A."/>
            <person name="Purugganan M.D."/>
        </authorList>
    </citation>
    <scope>NUCLEOTIDE SEQUENCE [LARGE SCALE GENOMIC DNA]</scope>
    <source>
        <strain evidence="10">cv. Khalas</strain>
    </source>
</reference>
<dbReference type="PANTHER" id="PTHR11352">
    <property type="entry name" value="PROLIFERATING CELL NUCLEAR ANTIGEN"/>
    <property type="match status" value="1"/>
</dbReference>
<dbReference type="GO" id="GO:0006275">
    <property type="term" value="P:regulation of DNA replication"/>
    <property type="evidence" value="ECO:0007669"/>
    <property type="project" value="InterPro"/>
</dbReference>
<dbReference type="InterPro" id="IPR022649">
    <property type="entry name" value="Pr_cel_nuc_antig_C"/>
</dbReference>
<organism evidence="10 11">
    <name type="scientific">Phoenix dactylifera</name>
    <name type="common">Date palm</name>
    <dbReference type="NCBI Taxonomy" id="42345"/>
    <lineage>
        <taxon>Eukaryota</taxon>
        <taxon>Viridiplantae</taxon>
        <taxon>Streptophyta</taxon>
        <taxon>Embryophyta</taxon>
        <taxon>Tracheophyta</taxon>
        <taxon>Spermatophyta</taxon>
        <taxon>Magnoliopsida</taxon>
        <taxon>Liliopsida</taxon>
        <taxon>Arecaceae</taxon>
        <taxon>Coryphoideae</taxon>
        <taxon>Phoeniceae</taxon>
        <taxon>Phoenix</taxon>
    </lineage>
</organism>
<name>A0A8B7CV76_PHODC</name>
<dbReference type="GO" id="GO:0019985">
    <property type="term" value="P:translesion synthesis"/>
    <property type="evidence" value="ECO:0007669"/>
    <property type="project" value="TreeGrafter"/>
</dbReference>
<dbReference type="AlphaFoldDB" id="A0A8B7CV76"/>
<evidence type="ECO:0000256" key="5">
    <source>
        <dbReference type="ARBA" id="ARBA00023242"/>
    </source>
</evidence>
<dbReference type="PROSITE" id="PS01251">
    <property type="entry name" value="PCNA_1"/>
    <property type="match status" value="1"/>
</dbReference>
<dbReference type="GeneID" id="103719406"/>
<dbReference type="CDD" id="cd00577">
    <property type="entry name" value="PCNA"/>
    <property type="match status" value="1"/>
</dbReference>
<dbReference type="InterPro" id="IPR022659">
    <property type="entry name" value="Pr_cel_nuc_antig_CS"/>
</dbReference>
<dbReference type="GO" id="GO:0003677">
    <property type="term" value="F:DNA binding"/>
    <property type="evidence" value="ECO:0007669"/>
    <property type="project" value="UniProtKB-KW"/>
</dbReference>
<dbReference type="Proteomes" id="UP000228380">
    <property type="component" value="Chromosome 17"/>
</dbReference>
<dbReference type="NCBIfam" id="TIGR00590">
    <property type="entry name" value="pcna"/>
    <property type="match status" value="1"/>
</dbReference>
<dbReference type="PROSITE" id="PS00293">
    <property type="entry name" value="PCNA_2"/>
    <property type="match status" value="1"/>
</dbReference>
<evidence type="ECO:0000256" key="4">
    <source>
        <dbReference type="ARBA" id="ARBA00023125"/>
    </source>
</evidence>
<evidence type="ECO:0000256" key="3">
    <source>
        <dbReference type="ARBA" id="ARBA00022705"/>
    </source>
</evidence>
<evidence type="ECO:0000259" key="8">
    <source>
        <dbReference type="Pfam" id="PF00705"/>
    </source>
</evidence>
<evidence type="ECO:0000313" key="11">
    <source>
        <dbReference type="RefSeq" id="XP_008806846.1"/>
    </source>
</evidence>
<evidence type="ECO:0000256" key="2">
    <source>
        <dbReference type="ARBA" id="ARBA00010462"/>
    </source>
</evidence>
<evidence type="ECO:0000259" key="9">
    <source>
        <dbReference type="Pfam" id="PF02747"/>
    </source>
</evidence>
<comment type="subcellular location">
    <subcellularLocation>
        <location evidence="1 6">Nucleus</location>
    </subcellularLocation>
</comment>
<comment type="similarity">
    <text evidence="2 7">Belongs to the PCNA family.</text>
</comment>
<evidence type="ECO:0000313" key="10">
    <source>
        <dbReference type="Proteomes" id="UP000228380"/>
    </source>
</evidence>
<dbReference type="GO" id="GO:0043626">
    <property type="term" value="C:PCNA complex"/>
    <property type="evidence" value="ECO:0007669"/>
    <property type="project" value="TreeGrafter"/>
</dbReference>
<reference evidence="11" key="2">
    <citation type="submission" date="2025-08" db="UniProtKB">
        <authorList>
            <consortium name="RefSeq"/>
        </authorList>
    </citation>
    <scope>IDENTIFICATION</scope>
    <source>
        <tissue evidence="11">Young leaves</tissue>
    </source>
</reference>
<dbReference type="GO" id="GO:0006298">
    <property type="term" value="P:mismatch repair"/>
    <property type="evidence" value="ECO:0007669"/>
    <property type="project" value="TreeGrafter"/>
</dbReference>
<dbReference type="InterPro" id="IPR046938">
    <property type="entry name" value="DNA_clamp_sf"/>
</dbReference>
<feature type="domain" description="Proliferating cell nuclear antigen PCNA C-terminal" evidence="9">
    <location>
        <begin position="127"/>
        <end position="254"/>
    </location>
</feature>
<accession>A0A8B7CV76</accession>
<gene>
    <name evidence="11" type="primary">LOC103719406</name>
</gene>
<dbReference type="GO" id="GO:0030337">
    <property type="term" value="F:DNA polymerase processivity factor activity"/>
    <property type="evidence" value="ECO:0007669"/>
    <property type="project" value="InterPro"/>
</dbReference>
<keyword evidence="10" id="KW-1185">Reference proteome</keyword>
<proteinExistence type="inferred from homology"/>
<dbReference type="SUPFAM" id="SSF55979">
    <property type="entry name" value="DNA clamp"/>
    <property type="match status" value="2"/>
</dbReference>
<dbReference type="InterPro" id="IPR000730">
    <property type="entry name" value="Pr_cel_nuc_antig"/>
</dbReference>
<dbReference type="RefSeq" id="XP_008806846.1">
    <property type="nucleotide sequence ID" value="XM_008808624.4"/>
</dbReference>
<keyword evidence="3 7" id="KW-0235">DNA replication</keyword>
<evidence type="ECO:0000256" key="6">
    <source>
        <dbReference type="RuleBase" id="RU000641"/>
    </source>
</evidence>
<keyword evidence="4 7" id="KW-0238">DNA-binding</keyword>
<dbReference type="Pfam" id="PF02747">
    <property type="entry name" value="PCNA_C"/>
    <property type="match status" value="1"/>
</dbReference>
<dbReference type="OrthoDB" id="534348at2759"/>
<dbReference type="HAMAP" id="MF_00317">
    <property type="entry name" value="DNApol_clamp_arch"/>
    <property type="match status" value="1"/>
</dbReference>
<keyword evidence="5 6" id="KW-0539">Nucleus</keyword>
<evidence type="ECO:0000256" key="7">
    <source>
        <dbReference type="RuleBase" id="RU003671"/>
    </source>
</evidence>
<dbReference type="GO" id="GO:0006272">
    <property type="term" value="P:leading strand elongation"/>
    <property type="evidence" value="ECO:0007669"/>
    <property type="project" value="TreeGrafter"/>
</dbReference>
<dbReference type="FunFam" id="3.70.10.10:FF:000001">
    <property type="entry name" value="Proliferating cell nuclear antigen"/>
    <property type="match status" value="1"/>
</dbReference>
<evidence type="ECO:0000256" key="1">
    <source>
        <dbReference type="ARBA" id="ARBA00004123"/>
    </source>
</evidence>
<protein>
    <recommendedName>
        <fullName evidence="6">DNA sliding clamp PCNA</fullName>
    </recommendedName>
</protein>
<sequence length="259" mass="28844">MLELRLVQGRLLKMVVEAMKELVTDANFDFSSSGVSLQAMDSSHVALVALLLRSEGFDHFRCDRNHSMGMNINNVSKLLRCAANDDIIILNADDDSDTITFIFESPKQDKLADFAMKLMDIQNDHLGIPEAEYQAIVKMRSLEFARICKDLSSIGDTVVISVTKEGIKFSTRGGIGSANIVCRQNTTVDKPENSTTIEMKEPVSLTFALRYMNSFTKATPLSNTVTISMSSDMPVVVEYKIAEMGYIRFYLAPKVEDDD</sequence>
<comment type="function">
    <text evidence="6">This protein is an auxiliary protein of DNA polymerase delta and is involved in the control of eukaryotic DNA replication by increasing the polymerase's processivity during elongation of the leading strand.</text>
</comment>
<dbReference type="PANTHER" id="PTHR11352:SF0">
    <property type="entry name" value="PROLIFERATING CELL NUCLEAR ANTIGEN"/>
    <property type="match status" value="1"/>
</dbReference>
<dbReference type="KEGG" id="pda:103719406"/>
<dbReference type="PRINTS" id="PR00339">
    <property type="entry name" value="PCNACYCLIN"/>
</dbReference>
<feature type="domain" description="Proliferating cell nuclear antigen PCNA N-terminal" evidence="8">
    <location>
        <begin position="1"/>
        <end position="124"/>
    </location>
</feature>
<dbReference type="InterPro" id="IPR022648">
    <property type="entry name" value="Pr_cel_nuc_antig_N"/>
</dbReference>